<comment type="catalytic activity">
    <reaction evidence="7">
        <text>carbamoyl phosphate + L-aspartate = N-carbamoyl-L-aspartate + phosphate + H(+)</text>
        <dbReference type="Rhea" id="RHEA:20013"/>
        <dbReference type="ChEBI" id="CHEBI:15378"/>
        <dbReference type="ChEBI" id="CHEBI:29991"/>
        <dbReference type="ChEBI" id="CHEBI:32814"/>
        <dbReference type="ChEBI" id="CHEBI:43474"/>
        <dbReference type="ChEBI" id="CHEBI:58228"/>
        <dbReference type="EC" id="2.1.3.2"/>
    </reaction>
</comment>
<evidence type="ECO:0000256" key="3">
    <source>
        <dbReference type="ARBA" id="ARBA00013008"/>
    </source>
</evidence>
<evidence type="ECO:0000256" key="8">
    <source>
        <dbReference type="RuleBase" id="RU003634"/>
    </source>
</evidence>
<dbReference type="eggNOG" id="KOG0370">
    <property type="taxonomic scope" value="Eukaryota"/>
</dbReference>
<evidence type="ECO:0000256" key="2">
    <source>
        <dbReference type="ARBA" id="ARBA00008896"/>
    </source>
</evidence>
<feature type="region of interest" description="Disordered" evidence="9">
    <location>
        <begin position="1"/>
        <end position="20"/>
    </location>
</feature>
<evidence type="ECO:0000256" key="4">
    <source>
        <dbReference type="ARBA" id="ARBA00022679"/>
    </source>
</evidence>
<dbReference type="InterPro" id="IPR036901">
    <property type="entry name" value="Asp/Orn_carbamoylTrfase_sf"/>
</dbReference>
<dbReference type="InterPro" id="IPR006131">
    <property type="entry name" value="Asp_carbamoyltransf_Asp/Orn-bd"/>
</dbReference>
<evidence type="ECO:0000313" key="13">
    <source>
        <dbReference type="Proteomes" id="UP000266841"/>
    </source>
</evidence>
<dbReference type="PRINTS" id="PR00101">
    <property type="entry name" value="ATCASE"/>
</dbReference>
<dbReference type="OMA" id="VLIMHPG"/>
<dbReference type="Pfam" id="PF00185">
    <property type="entry name" value="OTCace"/>
    <property type="match status" value="1"/>
</dbReference>
<dbReference type="InterPro" id="IPR006130">
    <property type="entry name" value="Asp/Orn_carbamoylTrfase"/>
</dbReference>
<feature type="compositionally biased region" description="Polar residues" evidence="9">
    <location>
        <begin position="1"/>
        <end position="15"/>
    </location>
</feature>
<comment type="similarity">
    <text evidence="2">Belongs to the aspartate/ornithine carbamoyltransferase superfamily. ATCase family.</text>
</comment>
<comment type="pathway">
    <text evidence="1">Pyrimidine metabolism; UMP biosynthesis via de novo pathway; (S)-dihydroorotate from bicarbonate: step 2/3.</text>
</comment>
<dbReference type="EC" id="2.1.3.2" evidence="3"/>
<dbReference type="UniPathway" id="UPA00070">
    <property type="reaction ID" value="UER00116"/>
</dbReference>
<evidence type="ECO:0000313" key="12">
    <source>
        <dbReference type="EMBL" id="EJK57374.1"/>
    </source>
</evidence>
<comment type="caution">
    <text evidence="12">The sequence shown here is derived from an EMBL/GenBank/DDBJ whole genome shotgun (WGS) entry which is preliminary data.</text>
</comment>
<dbReference type="PRINTS" id="PR00100">
    <property type="entry name" value="AOTCASE"/>
</dbReference>
<accession>K0RY17</accession>
<gene>
    <name evidence="12" type="ORF">THAOC_22587</name>
</gene>
<dbReference type="OrthoDB" id="1924069at2759"/>
<dbReference type="GO" id="GO:0044205">
    <property type="term" value="P:'de novo' UMP biosynthetic process"/>
    <property type="evidence" value="ECO:0007669"/>
    <property type="project" value="UniProtKB-UniPathway"/>
</dbReference>
<name>K0RY17_THAOC</name>
<proteinExistence type="inferred from homology"/>
<sequence length="348" mass="37962">MATLTELTDQLTSDPASWEGSPLISVSQISTSGLQLLFQTAQSMRSLVRSQGGDERLKRRVLASVFYEASTRTSCSFQAAMMRLGGTFIHVDGGKGGNTSASKKGESLEDTIKCLECYTDATVLRHPTTGSVQKVALGGGTVKPVINAGDGVGEHPTQALLDFFTIWDELGISLDVSGGEDVGEGKHEGPLVVVLLGDLKHGRTVHSLAKLLARSSLKHELVLRYCSPKALEMPEHVKDYVKDFPNAKQELYTDMIDAVKGAHVLYVTRVQRERFENPDDYNAVKGAYVVDKSLMDVAPSKMIVMHPLPRVDEISTEVDSDDRACYFRQMENGMFVRMAILALILGAP</sequence>
<dbReference type="GO" id="GO:0006207">
    <property type="term" value="P:'de novo' pyrimidine nucleobase biosynthetic process"/>
    <property type="evidence" value="ECO:0007669"/>
    <property type="project" value="InterPro"/>
</dbReference>
<evidence type="ECO:0000256" key="1">
    <source>
        <dbReference type="ARBA" id="ARBA00004852"/>
    </source>
</evidence>
<feature type="domain" description="Aspartate/ornithine carbamoyltransferase carbamoyl-P binding" evidence="11">
    <location>
        <begin position="23"/>
        <end position="167"/>
    </location>
</feature>
<evidence type="ECO:0000259" key="10">
    <source>
        <dbReference type="Pfam" id="PF00185"/>
    </source>
</evidence>
<evidence type="ECO:0000256" key="9">
    <source>
        <dbReference type="SAM" id="MobiDB-lite"/>
    </source>
</evidence>
<evidence type="ECO:0000256" key="7">
    <source>
        <dbReference type="ARBA" id="ARBA00048859"/>
    </source>
</evidence>
<dbReference type="Pfam" id="PF02729">
    <property type="entry name" value="OTCace_N"/>
    <property type="match status" value="1"/>
</dbReference>
<dbReference type="GO" id="GO:0006520">
    <property type="term" value="P:amino acid metabolic process"/>
    <property type="evidence" value="ECO:0007669"/>
    <property type="project" value="InterPro"/>
</dbReference>
<keyword evidence="13" id="KW-1185">Reference proteome</keyword>
<dbReference type="PANTHER" id="PTHR45753:SF6">
    <property type="entry name" value="ASPARTATE CARBAMOYLTRANSFERASE"/>
    <property type="match status" value="1"/>
</dbReference>
<dbReference type="PROSITE" id="PS00097">
    <property type="entry name" value="CARBAMOYLTRANSFERASE"/>
    <property type="match status" value="1"/>
</dbReference>
<dbReference type="AlphaFoldDB" id="K0RY17"/>
<reference evidence="12 13" key="1">
    <citation type="journal article" date="2012" name="Genome Biol.">
        <title>Genome and low-iron response of an oceanic diatom adapted to chronic iron limitation.</title>
        <authorList>
            <person name="Lommer M."/>
            <person name="Specht M."/>
            <person name="Roy A.S."/>
            <person name="Kraemer L."/>
            <person name="Andreson R."/>
            <person name="Gutowska M.A."/>
            <person name="Wolf J."/>
            <person name="Bergner S.V."/>
            <person name="Schilhabel M.B."/>
            <person name="Klostermeier U.C."/>
            <person name="Beiko R.G."/>
            <person name="Rosenstiel P."/>
            <person name="Hippler M."/>
            <person name="Laroche J."/>
        </authorList>
    </citation>
    <scope>NUCLEOTIDE SEQUENCE [LARGE SCALE GENOMIC DNA]</scope>
    <source>
        <strain evidence="12 13">CCMP1005</strain>
    </source>
</reference>
<dbReference type="EMBL" id="AGNL01028400">
    <property type="protein sequence ID" value="EJK57374.1"/>
    <property type="molecule type" value="Genomic_DNA"/>
</dbReference>
<evidence type="ECO:0000259" key="11">
    <source>
        <dbReference type="Pfam" id="PF02729"/>
    </source>
</evidence>
<keyword evidence="5" id="KW-0665">Pyrimidine biosynthesis</keyword>
<feature type="domain" description="Aspartate/ornithine carbamoyltransferase Asp/Orn-binding" evidence="10">
    <location>
        <begin position="193"/>
        <end position="343"/>
    </location>
</feature>
<comment type="function">
    <text evidence="6">Catalyzes the condensation of carbamoyl phosphate and aspartate to form carbamoyl aspartate and inorganic phosphate, the committed step in the de novo pyrimidine nucleotide biosynthesis pathway.</text>
</comment>
<dbReference type="SUPFAM" id="SSF53671">
    <property type="entry name" value="Aspartate/ornithine carbamoyltransferase"/>
    <property type="match status" value="1"/>
</dbReference>
<dbReference type="Proteomes" id="UP000266841">
    <property type="component" value="Unassembled WGS sequence"/>
</dbReference>
<dbReference type="GO" id="GO:0004070">
    <property type="term" value="F:aspartate carbamoyltransferase activity"/>
    <property type="evidence" value="ECO:0007669"/>
    <property type="project" value="UniProtKB-EC"/>
</dbReference>
<dbReference type="InterPro" id="IPR002082">
    <property type="entry name" value="Asp_carbamoyltransf"/>
</dbReference>
<dbReference type="Gene3D" id="3.40.50.1370">
    <property type="entry name" value="Aspartate/ornithine carbamoyltransferase"/>
    <property type="match status" value="2"/>
</dbReference>
<dbReference type="NCBIfam" id="TIGR00670">
    <property type="entry name" value="asp_carb_tr"/>
    <property type="match status" value="1"/>
</dbReference>
<dbReference type="FunFam" id="3.40.50.1370:FF:000002">
    <property type="entry name" value="Aspartate carbamoyltransferase 2"/>
    <property type="match status" value="1"/>
</dbReference>
<evidence type="ECO:0000256" key="6">
    <source>
        <dbReference type="ARBA" id="ARBA00043884"/>
    </source>
</evidence>
<dbReference type="PANTHER" id="PTHR45753">
    <property type="entry name" value="ORNITHINE CARBAMOYLTRANSFERASE, MITOCHONDRIAL"/>
    <property type="match status" value="1"/>
</dbReference>
<evidence type="ECO:0000256" key="5">
    <source>
        <dbReference type="ARBA" id="ARBA00022975"/>
    </source>
</evidence>
<dbReference type="GO" id="GO:0016597">
    <property type="term" value="F:amino acid binding"/>
    <property type="evidence" value="ECO:0007669"/>
    <property type="project" value="InterPro"/>
</dbReference>
<protein>
    <recommendedName>
        <fullName evidence="3">aspartate carbamoyltransferase</fullName>
        <ecNumber evidence="3">2.1.3.2</ecNumber>
    </recommendedName>
</protein>
<dbReference type="InterPro" id="IPR006132">
    <property type="entry name" value="Asp/Orn_carbamoyltranf_P-bd"/>
</dbReference>
<organism evidence="12 13">
    <name type="scientific">Thalassiosira oceanica</name>
    <name type="common">Marine diatom</name>
    <dbReference type="NCBI Taxonomy" id="159749"/>
    <lineage>
        <taxon>Eukaryota</taxon>
        <taxon>Sar</taxon>
        <taxon>Stramenopiles</taxon>
        <taxon>Ochrophyta</taxon>
        <taxon>Bacillariophyta</taxon>
        <taxon>Coscinodiscophyceae</taxon>
        <taxon>Thalassiosirophycidae</taxon>
        <taxon>Thalassiosirales</taxon>
        <taxon>Thalassiosiraceae</taxon>
        <taxon>Thalassiosira</taxon>
    </lineage>
</organism>
<keyword evidence="4 8" id="KW-0808">Transferase</keyword>